<dbReference type="KEGG" id="fsy:FsymDg_1396"/>
<feature type="compositionally biased region" description="Basic and acidic residues" evidence="1">
    <location>
        <begin position="364"/>
        <end position="378"/>
    </location>
</feature>
<dbReference type="EMBL" id="CP002801">
    <property type="protein sequence ID" value="AEH08867.1"/>
    <property type="molecule type" value="Genomic_DNA"/>
</dbReference>
<evidence type="ECO:0000313" key="3">
    <source>
        <dbReference type="EMBL" id="AEH08867.1"/>
    </source>
</evidence>
<gene>
    <name evidence="3" type="ordered locus">FsymDg_1396</name>
</gene>
<sequence length="378" mass="41035">MVVPHGTASPAREPRVIPGGRYVFQIVHPASPMLRIRYRDGIPVGPHGFPDWIPCAHAVVRLPPCSPDLGVDEARVVDVLTANNTMAASGDPLWAGLPGGATPAGWTWAHLPVLLSGTRRIALVPVELHGAYRHLGGVSTGKADRARRGLPAEGGAPPRIRFTQRLSDEVMEKVEERLGYGLPAGYRSFLRRTNGGCPAAPAVHPGFGFVVDQPFFGVARQDRLQDLVYANAWFGDRLTPDFLAIGYVQGGLIAVRVRGGDEGSIWYWDDDDPRDTDTYTAGDVCKRLLRRCADDFVAFWQVLTEPPPSLRELAAHNPATVVVPEGTGVSLPASRRVPSRSRPSRSKAQSQRPRSPSDHSMAAGERHRGRDGAGTDRR</sequence>
<dbReference type="STRING" id="656024.FsymDg_1396"/>
<organism evidence="3 4">
    <name type="scientific">Candidatus Protofrankia datiscae</name>
    <dbReference type="NCBI Taxonomy" id="2716812"/>
    <lineage>
        <taxon>Bacteria</taxon>
        <taxon>Bacillati</taxon>
        <taxon>Actinomycetota</taxon>
        <taxon>Actinomycetes</taxon>
        <taxon>Frankiales</taxon>
        <taxon>Frankiaceae</taxon>
        <taxon>Protofrankia</taxon>
    </lineage>
</organism>
<dbReference type="SMART" id="SM00860">
    <property type="entry name" value="SMI1_KNR4"/>
    <property type="match status" value="1"/>
</dbReference>
<dbReference type="Pfam" id="PF09346">
    <property type="entry name" value="SMI1_KNR4"/>
    <property type="match status" value="1"/>
</dbReference>
<dbReference type="Gene3D" id="3.40.1580.10">
    <property type="entry name" value="SMI1/KNR4-like"/>
    <property type="match status" value="1"/>
</dbReference>
<name>F8B1Z8_9ACTN</name>
<dbReference type="InterPro" id="IPR037883">
    <property type="entry name" value="Knr4/Smi1-like_sf"/>
</dbReference>
<evidence type="ECO:0000256" key="1">
    <source>
        <dbReference type="SAM" id="MobiDB-lite"/>
    </source>
</evidence>
<dbReference type="eggNOG" id="COG1372">
    <property type="taxonomic scope" value="Bacteria"/>
</dbReference>
<keyword evidence="4" id="KW-1185">Reference proteome</keyword>
<proteinExistence type="predicted"/>
<dbReference type="InterPro" id="IPR032869">
    <property type="entry name" value="WHH_dom_containing"/>
</dbReference>
<dbReference type="Proteomes" id="UP000001549">
    <property type="component" value="Chromosome"/>
</dbReference>
<accession>F8B1Z8</accession>
<dbReference type="AlphaFoldDB" id="F8B1Z8"/>
<dbReference type="HOGENOM" id="CLU_839158_0_0_11"/>
<reference evidence="3 4" key="1">
    <citation type="submission" date="2011-05" db="EMBL/GenBank/DDBJ databases">
        <title>Complete sequence of chromosome of Frankia symbiont of Datisca glomerata.</title>
        <authorList>
            <consortium name="US DOE Joint Genome Institute"/>
            <person name="Lucas S."/>
            <person name="Han J."/>
            <person name="Lapidus A."/>
            <person name="Cheng J.-F."/>
            <person name="Goodwin L."/>
            <person name="Pitluck S."/>
            <person name="Peters L."/>
            <person name="Mikhailova N."/>
            <person name="Chertkov O."/>
            <person name="Teshima H."/>
            <person name="Han C."/>
            <person name="Tapia R."/>
            <person name="Land M."/>
            <person name="Hauser L."/>
            <person name="Kyrpides N."/>
            <person name="Ivanova N."/>
            <person name="Pagani I."/>
            <person name="Berry A."/>
            <person name="Pawlowski K."/>
            <person name="Persson T."/>
            <person name="Vanden Heuvel B."/>
            <person name="Benson D."/>
            <person name="Woyke T."/>
        </authorList>
    </citation>
    <scope>NUCLEOTIDE SEQUENCE [LARGE SCALE GENOMIC DNA]</scope>
    <source>
        <strain evidence="4">4085684</strain>
    </source>
</reference>
<dbReference type="Pfam" id="PF14414">
    <property type="entry name" value="WHH"/>
    <property type="match status" value="1"/>
</dbReference>
<feature type="region of interest" description="Disordered" evidence="1">
    <location>
        <begin position="324"/>
        <end position="378"/>
    </location>
</feature>
<evidence type="ECO:0000259" key="2">
    <source>
        <dbReference type="SMART" id="SM00860"/>
    </source>
</evidence>
<protein>
    <submittedName>
        <fullName evidence="3">Cell wall assembly/cell proliferation coordinating protein, KNR4-like protein</fullName>
    </submittedName>
</protein>
<evidence type="ECO:0000313" key="4">
    <source>
        <dbReference type="Proteomes" id="UP000001549"/>
    </source>
</evidence>
<dbReference type="SUPFAM" id="SSF160631">
    <property type="entry name" value="SMI1/KNR4-like"/>
    <property type="match status" value="1"/>
</dbReference>
<feature type="domain" description="Knr4/Smi1-like" evidence="2">
    <location>
        <begin position="165"/>
        <end position="305"/>
    </location>
</feature>
<dbReference type="InterPro" id="IPR018958">
    <property type="entry name" value="Knr4/Smi1-like_dom"/>
</dbReference>